<dbReference type="InterPro" id="IPR044138">
    <property type="entry name" value="CysN_II"/>
</dbReference>
<name>A0A518C3B6_9BACT</name>
<evidence type="ECO:0000256" key="2">
    <source>
        <dbReference type="ARBA" id="ARBA00022679"/>
    </source>
</evidence>
<dbReference type="PANTHER" id="PTHR23115">
    <property type="entry name" value="TRANSLATION FACTOR"/>
    <property type="match status" value="1"/>
</dbReference>
<dbReference type="SUPFAM" id="SSF50447">
    <property type="entry name" value="Translation proteins"/>
    <property type="match status" value="1"/>
</dbReference>
<organism evidence="8 9">
    <name type="scientific">Bremerella volcania</name>
    <dbReference type="NCBI Taxonomy" id="2527984"/>
    <lineage>
        <taxon>Bacteria</taxon>
        <taxon>Pseudomonadati</taxon>
        <taxon>Planctomycetota</taxon>
        <taxon>Planctomycetia</taxon>
        <taxon>Pirellulales</taxon>
        <taxon>Pirellulaceae</taxon>
        <taxon>Bremerella</taxon>
    </lineage>
</organism>
<dbReference type="GO" id="GO:0006790">
    <property type="term" value="P:sulfur compound metabolic process"/>
    <property type="evidence" value="ECO:0007669"/>
    <property type="project" value="InterPro"/>
</dbReference>
<protein>
    <recommendedName>
        <fullName evidence="1">sulfate adenylyltransferase</fullName>
        <ecNumber evidence="1">2.7.7.4</ecNumber>
    </recommendedName>
</protein>
<evidence type="ECO:0000259" key="7">
    <source>
        <dbReference type="PROSITE" id="PS51722"/>
    </source>
</evidence>
<dbReference type="InterPro" id="IPR054696">
    <property type="entry name" value="GTP-eEF1A_C"/>
</dbReference>
<dbReference type="Pfam" id="PF22594">
    <property type="entry name" value="GTP-eEF1A_C"/>
    <property type="match status" value="1"/>
</dbReference>
<dbReference type="EC" id="2.7.7.4" evidence="1"/>
<dbReference type="KEGG" id="bvo:Pan97_07160"/>
<dbReference type="AlphaFoldDB" id="A0A518C3B6"/>
<dbReference type="FunFam" id="3.40.50.300:FF:000119">
    <property type="entry name" value="Sulfate adenylyltransferase subunit 1"/>
    <property type="match status" value="1"/>
</dbReference>
<sequence length="605" mass="66577">MITQKDSTIEITPPAGQTIGTRLGILRLLTCGSVDDGKSTLIGRLLLETGAVYEDHLQSLQLETKRHGTTELAVDPALIVDGLEDERAQGITIDVAYRYLRSPRRKIIIADSPGHEQYTRNMVTAASRSDVALLLVDARKGIVQQTKRHALIASMLGIKRFILATNKMDLVDYRSNVFHEITGDFHRFTKAFEELDIVSIPLSGLCGDNVCRRSENMDWYQGPTLIETLESSQASRGNPADGFRLPIQRVVRPDSEFRGVSGTIATGKIRVHDPIEILPQRRTSKIQSIITMDGEYESACAGQAVTITLADEIDVARGDWIVSPGVSSAMSSELNARLVWMSTEPLVVGKIYWLKCGTKTVMAEVATMQSKICIETGDSEPASMLELNEIGQCHLLLHEPVVHESYTSIREMGSFILVDRISHETVAAGIISSEDNRSVAASIPIATERQFSQVTAAQRKYRVGHDSLSVVIAGRTSNELLRVAYDLELRLFNEGFHVGVINAGDLHGEHENDGSHAATGKPSHLWPGLQVTRSLSDMGLICISVFEAGNQELKNAIRRECSRNEFLYFDLDSHGDTSNSRDHSKAEDIAENIYSLVVSKVSGPK</sequence>
<dbReference type="InterPro" id="IPR000795">
    <property type="entry name" value="T_Tr_GTP-bd_dom"/>
</dbReference>
<dbReference type="CDD" id="cd03695">
    <property type="entry name" value="CysN_NodQ_II"/>
    <property type="match status" value="1"/>
</dbReference>
<dbReference type="RefSeq" id="WP_144970756.1">
    <property type="nucleotide sequence ID" value="NZ_CP036289.1"/>
</dbReference>
<evidence type="ECO:0000256" key="6">
    <source>
        <dbReference type="ARBA" id="ARBA00023134"/>
    </source>
</evidence>
<dbReference type="InterPro" id="IPR009001">
    <property type="entry name" value="Transl_elong_EF1A/Init_IF2_C"/>
</dbReference>
<dbReference type="PROSITE" id="PS00301">
    <property type="entry name" value="G_TR_1"/>
    <property type="match status" value="1"/>
</dbReference>
<dbReference type="CDD" id="cd04095">
    <property type="entry name" value="CysN_NoDQ_III"/>
    <property type="match status" value="1"/>
</dbReference>
<dbReference type="Gene3D" id="2.40.30.10">
    <property type="entry name" value="Translation factors"/>
    <property type="match status" value="2"/>
</dbReference>
<dbReference type="Pfam" id="PF00009">
    <property type="entry name" value="GTP_EFTU"/>
    <property type="match status" value="1"/>
</dbReference>
<dbReference type="InterPro" id="IPR027417">
    <property type="entry name" value="P-loop_NTPase"/>
</dbReference>
<dbReference type="Gene3D" id="3.40.50.300">
    <property type="entry name" value="P-loop containing nucleotide triphosphate hydrolases"/>
    <property type="match status" value="1"/>
</dbReference>
<evidence type="ECO:0000313" key="8">
    <source>
        <dbReference type="EMBL" id="QDU73717.1"/>
    </source>
</evidence>
<dbReference type="InterPro" id="IPR050100">
    <property type="entry name" value="TRAFAC_GTPase_members"/>
</dbReference>
<dbReference type="CDD" id="cd04166">
    <property type="entry name" value="CysN_ATPS"/>
    <property type="match status" value="1"/>
</dbReference>
<keyword evidence="9" id="KW-1185">Reference proteome</keyword>
<dbReference type="SUPFAM" id="SSF50465">
    <property type="entry name" value="EF-Tu/eEF-1alpha/eIF2-gamma C-terminal domain"/>
    <property type="match status" value="1"/>
</dbReference>
<evidence type="ECO:0000256" key="4">
    <source>
        <dbReference type="ARBA" id="ARBA00022741"/>
    </source>
</evidence>
<dbReference type="InterPro" id="IPR011779">
    <property type="entry name" value="SO4_adenylTrfase_lsu"/>
</dbReference>
<dbReference type="GO" id="GO:0004781">
    <property type="term" value="F:sulfate adenylyltransferase (ATP) activity"/>
    <property type="evidence" value="ECO:0007669"/>
    <property type="project" value="UniProtKB-EC"/>
</dbReference>
<keyword evidence="2 8" id="KW-0808">Transferase</keyword>
<feature type="domain" description="Tr-type G" evidence="7">
    <location>
        <begin position="23"/>
        <end position="240"/>
    </location>
</feature>
<reference evidence="9" key="1">
    <citation type="submission" date="2019-02" db="EMBL/GenBank/DDBJ databases">
        <title>Deep-cultivation of Planctomycetes and their phenomic and genomic characterization uncovers novel biology.</title>
        <authorList>
            <person name="Wiegand S."/>
            <person name="Jogler M."/>
            <person name="Boedeker C."/>
            <person name="Pinto D."/>
            <person name="Vollmers J."/>
            <person name="Rivas-Marin E."/>
            <person name="Kohn T."/>
            <person name="Peeters S.H."/>
            <person name="Heuer A."/>
            <person name="Rast P."/>
            <person name="Oberbeckmann S."/>
            <person name="Bunk B."/>
            <person name="Jeske O."/>
            <person name="Meyerdierks A."/>
            <person name="Storesund J.E."/>
            <person name="Kallscheuer N."/>
            <person name="Luecker S."/>
            <person name="Lage O.M."/>
            <person name="Pohl T."/>
            <person name="Merkel B.J."/>
            <person name="Hornburger P."/>
            <person name="Mueller R.-W."/>
            <person name="Bruemmer F."/>
            <person name="Labrenz M."/>
            <person name="Spormann A.M."/>
            <person name="Op den Camp H."/>
            <person name="Overmann J."/>
            <person name="Amann R."/>
            <person name="Jetten M.S.M."/>
            <person name="Mascher T."/>
            <person name="Medema M.H."/>
            <person name="Devos D.P."/>
            <person name="Kaster A.-K."/>
            <person name="Ovreas L."/>
            <person name="Rohde M."/>
            <person name="Galperin M.Y."/>
            <person name="Jogler C."/>
        </authorList>
    </citation>
    <scope>NUCLEOTIDE SEQUENCE [LARGE SCALE GENOMIC DNA]</scope>
    <source>
        <strain evidence="9">Pan97</strain>
    </source>
</reference>
<dbReference type="Proteomes" id="UP000318626">
    <property type="component" value="Chromosome"/>
</dbReference>
<dbReference type="GO" id="GO:0003924">
    <property type="term" value="F:GTPase activity"/>
    <property type="evidence" value="ECO:0007669"/>
    <property type="project" value="InterPro"/>
</dbReference>
<evidence type="ECO:0000313" key="9">
    <source>
        <dbReference type="Proteomes" id="UP000318626"/>
    </source>
</evidence>
<evidence type="ECO:0000256" key="1">
    <source>
        <dbReference type="ARBA" id="ARBA00012391"/>
    </source>
</evidence>
<accession>A0A518C3B6</accession>
<dbReference type="SUPFAM" id="SSF52540">
    <property type="entry name" value="P-loop containing nucleoside triphosphate hydrolases"/>
    <property type="match status" value="1"/>
</dbReference>
<dbReference type="EMBL" id="CP036289">
    <property type="protein sequence ID" value="QDU73717.1"/>
    <property type="molecule type" value="Genomic_DNA"/>
</dbReference>
<keyword evidence="5" id="KW-0067">ATP-binding</keyword>
<dbReference type="PROSITE" id="PS51722">
    <property type="entry name" value="G_TR_2"/>
    <property type="match status" value="1"/>
</dbReference>
<keyword evidence="4" id="KW-0547">Nucleotide-binding</keyword>
<proteinExistence type="predicted"/>
<dbReference type="OrthoDB" id="9804504at2"/>
<gene>
    <name evidence="8" type="primary">cysN</name>
    <name evidence="8" type="ORF">Pan97_07160</name>
</gene>
<dbReference type="GO" id="GO:0005525">
    <property type="term" value="F:GTP binding"/>
    <property type="evidence" value="ECO:0007669"/>
    <property type="project" value="UniProtKB-KW"/>
</dbReference>
<evidence type="ECO:0000256" key="5">
    <source>
        <dbReference type="ARBA" id="ARBA00022840"/>
    </source>
</evidence>
<dbReference type="InterPro" id="IPR031157">
    <property type="entry name" value="G_TR_CS"/>
</dbReference>
<dbReference type="InterPro" id="IPR041757">
    <property type="entry name" value="CysN_GTP-bd"/>
</dbReference>
<dbReference type="PRINTS" id="PR00315">
    <property type="entry name" value="ELONGATNFCT"/>
</dbReference>
<evidence type="ECO:0000256" key="3">
    <source>
        <dbReference type="ARBA" id="ARBA00022695"/>
    </source>
</evidence>
<keyword evidence="3 8" id="KW-0548">Nucleotidyltransferase</keyword>
<dbReference type="GO" id="GO:0005524">
    <property type="term" value="F:ATP binding"/>
    <property type="evidence" value="ECO:0007669"/>
    <property type="project" value="UniProtKB-KW"/>
</dbReference>
<dbReference type="InterPro" id="IPR009000">
    <property type="entry name" value="Transl_B-barrel_sf"/>
</dbReference>
<dbReference type="NCBIfam" id="TIGR02034">
    <property type="entry name" value="CysN"/>
    <property type="match status" value="1"/>
</dbReference>
<dbReference type="InterPro" id="IPR044139">
    <property type="entry name" value="CysN_NoDQ_III"/>
</dbReference>
<keyword evidence="6" id="KW-0342">GTP-binding</keyword>